<feature type="domain" description="SigF-like NTF2-like" evidence="1">
    <location>
        <begin position="12"/>
        <end position="175"/>
    </location>
</feature>
<dbReference type="GeneID" id="83214442"/>
<protein>
    <recommendedName>
        <fullName evidence="1">SigF-like NTF2-like domain-containing protein</fullName>
    </recommendedName>
</protein>
<gene>
    <name evidence="2" type="ORF">O0I10_007033</name>
</gene>
<evidence type="ECO:0000259" key="1">
    <source>
        <dbReference type="Pfam" id="PF24840"/>
    </source>
</evidence>
<evidence type="ECO:0000313" key="3">
    <source>
        <dbReference type="Proteomes" id="UP001234581"/>
    </source>
</evidence>
<dbReference type="AlphaFoldDB" id="A0AAD7Y0I0"/>
<evidence type="ECO:0000313" key="2">
    <source>
        <dbReference type="EMBL" id="KAJ8657217.1"/>
    </source>
</evidence>
<accession>A0AAD7Y0I0</accession>
<name>A0AAD7Y0I0_9FUNG</name>
<dbReference type="EMBL" id="JARTCD010000033">
    <property type="protein sequence ID" value="KAJ8657217.1"/>
    <property type="molecule type" value="Genomic_DNA"/>
</dbReference>
<dbReference type="Proteomes" id="UP001234581">
    <property type="component" value="Unassembled WGS sequence"/>
</dbReference>
<comment type="caution">
    <text evidence="2">The sequence shown here is derived from an EMBL/GenBank/DDBJ whole genome shotgun (WGS) entry which is preliminary data.</text>
</comment>
<organism evidence="2 3">
    <name type="scientific">Lichtheimia ornata</name>
    <dbReference type="NCBI Taxonomy" id="688661"/>
    <lineage>
        <taxon>Eukaryota</taxon>
        <taxon>Fungi</taxon>
        <taxon>Fungi incertae sedis</taxon>
        <taxon>Mucoromycota</taxon>
        <taxon>Mucoromycotina</taxon>
        <taxon>Mucoromycetes</taxon>
        <taxon>Mucorales</taxon>
        <taxon>Lichtheimiaceae</taxon>
        <taxon>Lichtheimia</taxon>
    </lineage>
</organism>
<dbReference type="Pfam" id="PF24840">
    <property type="entry name" value="NTF2_SigF"/>
    <property type="match status" value="1"/>
</dbReference>
<keyword evidence="3" id="KW-1185">Reference proteome</keyword>
<dbReference type="RefSeq" id="XP_058342130.1">
    <property type="nucleotide sequence ID" value="XM_058487053.1"/>
</dbReference>
<proteinExistence type="predicted"/>
<dbReference type="InterPro" id="IPR057514">
    <property type="entry name" value="NTF2_SigF"/>
</dbReference>
<sequence>MSSNPITTFGTQDPYNEIIHRVVTNLFSFDTTKQETILNHYYFDKASFESPLLSTEGVESIRRVLLVWKALNSKEPRVDKICFDGQRTCTVFLTQTLCPRMIPFSLFQMELPVMVTLTFEDVPEDRDLIRVIRHEEHWTAQGIIQAMPGIAHCWYDRLIRATVGHLLATAGGMLHSANETALLLSKRGREIEHGCKLLEQSRKLNPVTIATATATNAAADSSAESSAATTDVDMEMLVPAKM</sequence>
<reference evidence="2 3" key="1">
    <citation type="submission" date="2023-03" db="EMBL/GenBank/DDBJ databases">
        <title>Genome sequence of Lichtheimia ornata CBS 291.66.</title>
        <authorList>
            <person name="Mohabir J.T."/>
            <person name="Shea T.P."/>
            <person name="Kurbessoian T."/>
            <person name="Berby B."/>
            <person name="Fontaine J."/>
            <person name="Livny J."/>
            <person name="Gnirke A."/>
            <person name="Stajich J.E."/>
            <person name="Cuomo C.A."/>
        </authorList>
    </citation>
    <scope>NUCLEOTIDE SEQUENCE [LARGE SCALE GENOMIC DNA]</scope>
    <source>
        <strain evidence="2">CBS 291.66</strain>
    </source>
</reference>